<keyword evidence="1" id="KW-0574">Periplasm</keyword>
<accession>Q8D2E4</accession>
<sequence>MMIILNNKIVYCIFLIAVASLKTATAKIQVKKAIPAIEDRITKINRLFKSHSQLLNQIQNKIHENQNDLENIRSQVQFNQHELHKLIKNQNEFQDKLKIFINNYEKLKLSYVKNNNNFKKNSSINENYEDKLEYNKHIKLVLGNKNHDKAIEKFKNFIKKYPKSIYTPNAKYWLGQLYYIKGKSDDSIYYFASMIKEFPNFQKTPDALLKIAILMQKNKDIEKAKKIYKKIINFYPHDKASNEAKKRLNSL</sequence>
<name>Q8D2E4_WIGBR</name>
<keyword evidence="2" id="KW-0802">TPR repeat</keyword>
<dbReference type="InterPro" id="IPR011990">
    <property type="entry name" value="TPR-like_helical_dom_sf"/>
</dbReference>
<dbReference type="SMART" id="SM00028">
    <property type="entry name" value="TPR"/>
    <property type="match status" value="2"/>
</dbReference>
<keyword evidence="1" id="KW-0732">Signal</keyword>
<dbReference type="STRING" id="36870.gene:10368912"/>
<comment type="subcellular location">
    <subcellularLocation>
        <location evidence="1">Periplasm</location>
    </subcellularLocation>
</comment>
<evidence type="ECO:0000256" key="2">
    <source>
        <dbReference type="PROSITE-ProRule" id="PRU00339"/>
    </source>
</evidence>
<evidence type="ECO:0000313" key="4">
    <source>
        <dbReference type="EMBL" id="BAC24556.1"/>
    </source>
</evidence>
<proteinExistence type="inferred from homology"/>
<dbReference type="KEGG" id="wbr:ybgF"/>
<protein>
    <recommendedName>
        <fullName evidence="1">Cell division coordinator CpoB</fullName>
    </recommendedName>
</protein>
<feature type="domain" description="YbgF trimerisation" evidence="3">
    <location>
        <begin position="37"/>
        <end position="94"/>
    </location>
</feature>
<keyword evidence="5" id="KW-1185">Reference proteome</keyword>
<keyword evidence="1" id="KW-0132">Cell division</keyword>
<dbReference type="Gene3D" id="1.20.5.110">
    <property type="match status" value="1"/>
</dbReference>
<dbReference type="Gene3D" id="1.25.40.10">
    <property type="entry name" value="Tetratricopeptide repeat domain"/>
    <property type="match status" value="1"/>
</dbReference>
<dbReference type="AlphaFoldDB" id="Q8D2E4"/>
<dbReference type="NCBIfam" id="TIGR02795">
    <property type="entry name" value="tol_pal_ybgF"/>
    <property type="match status" value="1"/>
</dbReference>
<dbReference type="SUPFAM" id="SSF48452">
    <property type="entry name" value="TPR-like"/>
    <property type="match status" value="1"/>
</dbReference>
<dbReference type="HAMAP" id="MF_02066">
    <property type="entry name" value="CpoB"/>
    <property type="match status" value="1"/>
</dbReference>
<dbReference type="GO" id="GO:0030288">
    <property type="term" value="C:outer membrane-bounded periplasmic space"/>
    <property type="evidence" value="ECO:0007669"/>
    <property type="project" value="UniProtKB-UniRule"/>
</dbReference>
<dbReference type="OrthoDB" id="9768142at2"/>
<organism evidence="4 5">
    <name type="scientific">Wigglesworthia glossinidia brevipalpis</name>
    <dbReference type="NCBI Taxonomy" id="36870"/>
    <lineage>
        <taxon>Bacteria</taxon>
        <taxon>Pseudomonadati</taxon>
        <taxon>Pseudomonadota</taxon>
        <taxon>Gammaproteobacteria</taxon>
        <taxon>Enterobacterales</taxon>
        <taxon>Erwiniaceae</taxon>
        <taxon>Wigglesworthia</taxon>
    </lineage>
</organism>
<keyword evidence="1" id="KW-0131">Cell cycle</keyword>
<dbReference type="HOGENOM" id="CLU_044315_4_0_6"/>
<dbReference type="InterPro" id="IPR019734">
    <property type="entry name" value="TPR_rpt"/>
</dbReference>
<comment type="function">
    <text evidence="1">Mediates coordination of peptidoglycan synthesis and outer membrane constriction during cell division.</text>
</comment>
<evidence type="ECO:0000259" key="3">
    <source>
        <dbReference type="Pfam" id="PF16331"/>
    </source>
</evidence>
<comment type="similarity">
    <text evidence="1">Belongs to the CpoB family.</text>
</comment>
<gene>
    <name evidence="4" type="primary">ybgF</name>
    <name evidence="1" type="synonym">cpoB</name>
</gene>
<dbReference type="InterPro" id="IPR032519">
    <property type="entry name" value="YbgF_tri"/>
</dbReference>
<reference evidence="4 5" key="1">
    <citation type="journal article" date="2002" name="Nat. Genet.">
        <title>Genome sequence of the endocellular obligate symbiont of tsetse flies, Wigglesworthia glossinidia.</title>
        <authorList>
            <person name="Akman L."/>
            <person name="Yamashita A."/>
            <person name="Watanabe H."/>
            <person name="Oshima K."/>
            <person name="Shiba T."/>
            <person name="Hattori M."/>
            <person name="Aksoy S."/>
        </authorList>
    </citation>
    <scope>NUCLEOTIDE SEQUENCE [LARGE SCALE GENOMIC DNA]</scope>
</reference>
<evidence type="ECO:0000256" key="1">
    <source>
        <dbReference type="HAMAP-Rule" id="MF_02066"/>
    </source>
</evidence>
<dbReference type="eggNOG" id="COG1729">
    <property type="taxonomic scope" value="Bacteria"/>
</dbReference>
<dbReference type="Pfam" id="PF13174">
    <property type="entry name" value="TPR_6"/>
    <property type="match status" value="3"/>
</dbReference>
<dbReference type="PROSITE" id="PS50005">
    <property type="entry name" value="TPR"/>
    <property type="match status" value="1"/>
</dbReference>
<dbReference type="InterPro" id="IPR034706">
    <property type="entry name" value="CpoB"/>
</dbReference>
<feature type="repeat" description="TPR" evidence="2">
    <location>
        <begin position="205"/>
        <end position="238"/>
    </location>
</feature>
<evidence type="ECO:0000313" key="5">
    <source>
        <dbReference type="Proteomes" id="UP000000562"/>
    </source>
</evidence>
<dbReference type="GO" id="GO:0070206">
    <property type="term" value="P:protein trimerization"/>
    <property type="evidence" value="ECO:0007669"/>
    <property type="project" value="InterPro"/>
</dbReference>
<dbReference type="Proteomes" id="UP000000562">
    <property type="component" value="Chromosome"/>
</dbReference>
<dbReference type="InterPro" id="IPR014162">
    <property type="entry name" value="CpoB_C"/>
</dbReference>
<dbReference type="GO" id="GO:0043093">
    <property type="term" value="P:FtsZ-dependent cytokinesis"/>
    <property type="evidence" value="ECO:0007669"/>
    <property type="project" value="UniProtKB-UniRule"/>
</dbReference>
<dbReference type="Pfam" id="PF16331">
    <property type="entry name" value="TolA_bind_tri"/>
    <property type="match status" value="1"/>
</dbReference>
<dbReference type="EMBL" id="BA000021">
    <property type="protein sequence ID" value="BAC24556.1"/>
    <property type="molecule type" value="Genomic_DNA"/>
</dbReference>